<evidence type="ECO:0000313" key="1">
    <source>
        <dbReference type="EMBL" id="GAJ28123.1"/>
    </source>
</evidence>
<dbReference type="AlphaFoldDB" id="A0A023D1U9"/>
<organism evidence="1 2">
    <name type="scientific">Acidomonas methanolica NBRC 104435</name>
    <dbReference type="NCBI Taxonomy" id="1231351"/>
    <lineage>
        <taxon>Bacteria</taxon>
        <taxon>Pseudomonadati</taxon>
        <taxon>Pseudomonadota</taxon>
        <taxon>Alphaproteobacteria</taxon>
        <taxon>Acetobacterales</taxon>
        <taxon>Acetobacteraceae</taxon>
        <taxon>Acidomonas</taxon>
    </lineage>
</organism>
<reference evidence="2" key="1">
    <citation type="journal article" date="2014" name="FEMS Microbiol. Lett.">
        <title>Draft Genomic DNA Sequence of the Facultatively Methylotrophic Bacterium Acidomonas methanolica type strain MB58.</title>
        <authorList>
            <person name="Higashiura N."/>
            <person name="Hadano H."/>
            <person name="Hirakawa H."/>
            <person name="Matsutani M."/>
            <person name="Takabe S."/>
            <person name="Matsushita K."/>
            <person name="Azuma Y."/>
        </authorList>
    </citation>
    <scope>NUCLEOTIDE SEQUENCE [LARGE SCALE GENOMIC DNA]</scope>
    <source>
        <strain evidence="2">MB58</strain>
    </source>
</reference>
<comment type="caution">
    <text evidence="1">The sequence shown here is derived from an EMBL/GenBank/DDBJ whole genome shotgun (WGS) entry which is preliminary data.</text>
</comment>
<evidence type="ECO:0000313" key="2">
    <source>
        <dbReference type="Proteomes" id="UP000019760"/>
    </source>
</evidence>
<gene>
    <name evidence="1" type="ORF">Amme_014_002</name>
</gene>
<sequence>MDVRDGGHCAEQLAPFFLKTKAGQQVRHDTFELCINGDANHRRPVAACNLIGDDKASSDKESHP</sequence>
<protein>
    <submittedName>
        <fullName evidence="1">Uncharacterized protein</fullName>
    </submittedName>
</protein>
<dbReference type="RefSeq" id="WP_018308145.1">
    <property type="nucleotide sequence ID" value="NZ_BAND01000014.1"/>
</dbReference>
<dbReference type="EMBL" id="BAND01000014">
    <property type="protein sequence ID" value="GAJ28123.1"/>
    <property type="molecule type" value="Genomic_DNA"/>
</dbReference>
<dbReference type="Proteomes" id="UP000019760">
    <property type="component" value="Unassembled WGS sequence"/>
</dbReference>
<proteinExistence type="predicted"/>
<keyword evidence="2" id="KW-1185">Reference proteome</keyword>
<accession>A0A023D1U9</accession>
<reference evidence="1 2" key="2">
    <citation type="journal article" date="2014" name="FEMS Microbiol. Lett.">
        <title>Draft genomic DNA sequence of the facultatively methylotrophic bacterium Acidomonas methanolica type strain MB58.</title>
        <authorList>
            <person name="Higashiura N."/>
            <person name="Hadano H."/>
            <person name="Hirakawa H."/>
            <person name="Matsutani M."/>
            <person name="Takabe S."/>
            <person name="Matsushita K."/>
            <person name="Azuma Y."/>
        </authorList>
    </citation>
    <scope>NUCLEOTIDE SEQUENCE [LARGE SCALE GENOMIC DNA]</scope>
    <source>
        <strain evidence="1 2">MB58</strain>
    </source>
</reference>
<name>A0A023D1U9_ACIMT</name>